<keyword evidence="1" id="KW-0175">Coiled coil</keyword>
<proteinExistence type="predicted"/>
<feature type="compositionally biased region" description="Acidic residues" evidence="2">
    <location>
        <begin position="530"/>
        <end position="543"/>
    </location>
</feature>
<dbReference type="RefSeq" id="WP_118488753.1">
    <property type="nucleotide sequence ID" value="NZ_QRQN01000010.1"/>
</dbReference>
<dbReference type="AlphaFoldDB" id="A0A415TUK3"/>
<evidence type="ECO:0000313" key="4">
    <source>
        <dbReference type="Proteomes" id="UP000283586"/>
    </source>
</evidence>
<evidence type="ECO:0000256" key="2">
    <source>
        <dbReference type="SAM" id="MobiDB-lite"/>
    </source>
</evidence>
<organism evidence="3 4">
    <name type="scientific">Roseburia intestinalis</name>
    <dbReference type="NCBI Taxonomy" id="166486"/>
    <lineage>
        <taxon>Bacteria</taxon>
        <taxon>Bacillati</taxon>
        <taxon>Bacillota</taxon>
        <taxon>Clostridia</taxon>
        <taxon>Lachnospirales</taxon>
        <taxon>Lachnospiraceae</taxon>
        <taxon>Roseburia</taxon>
    </lineage>
</organism>
<comment type="caution">
    <text evidence="3">The sequence shown here is derived from an EMBL/GenBank/DDBJ whole genome shotgun (WGS) entry which is preliminary data.</text>
</comment>
<evidence type="ECO:0008006" key="5">
    <source>
        <dbReference type="Google" id="ProtNLM"/>
    </source>
</evidence>
<dbReference type="Proteomes" id="UP000283586">
    <property type="component" value="Unassembled WGS sequence"/>
</dbReference>
<dbReference type="EMBL" id="QRQN01000010">
    <property type="protein sequence ID" value="RHN08152.1"/>
    <property type="molecule type" value="Genomic_DNA"/>
</dbReference>
<evidence type="ECO:0000313" key="3">
    <source>
        <dbReference type="EMBL" id="RHN08152.1"/>
    </source>
</evidence>
<name>A0A415TUK3_9FIRM</name>
<reference evidence="3 4" key="1">
    <citation type="submission" date="2018-08" db="EMBL/GenBank/DDBJ databases">
        <title>A genome reference for cultivated species of the human gut microbiota.</title>
        <authorList>
            <person name="Zou Y."/>
            <person name="Xue W."/>
            <person name="Luo G."/>
        </authorList>
    </citation>
    <scope>NUCLEOTIDE SEQUENCE [LARGE SCALE GENOMIC DNA]</scope>
    <source>
        <strain evidence="3 4">AF31-21AC</strain>
    </source>
</reference>
<protein>
    <recommendedName>
        <fullName evidence="5">Apea-like HEPN domain-containing protein</fullName>
    </recommendedName>
</protein>
<feature type="coiled-coil region" evidence="1">
    <location>
        <begin position="336"/>
        <end position="363"/>
    </location>
</feature>
<gene>
    <name evidence="3" type="ORF">DWZ31_09785</name>
</gene>
<feature type="region of interest" description="Disordered" evidence="2">
    <location>
        <begin position="524"/>
        <end position="543"/>
    </location>
</feature>
<accession>A0A415TUK3</accession>
<sequence length="543" mass="63382">MGYEIEFKLIDIKDINKIQCVEETEGPFGDDVKVVCRHDITDEYCKTIMQRAMTRIAIECEWRYIGCTERIGHHEFEVSGPVNKYIVIFQQDTYEWNVQLTVEIGYKNSCHKSEQSYDAFLEKLKLAIKNSMVRDWYKCVWISDSQSLWLSREVYSEIYMAENELRAFVSKVMIDNFGAEWHDRPEFSKLSASIELNADNVKRNVPNFANIDVNLYTVTLEGLMDTVQSDIYTDAMSSDSEVQKRIKSKIFSTTQLDKMKSALDFLRNQYTKKYNIWDKFFIPFIDKPEEFQTSLTSFIANRNHVAHNKLLDYSAKEKMLYDTHAFRGYIKEAVRKFDSENRSEEVEETLQAIEDQKEYEREAHLEIVQSEAGISIRDRKKILALFREVIRDIYRDIHEILYFNEVLDVNEINSLKDEMDEQLLFTIFNGRQELLNVYGLVDIDDSEGATSVLKISVVGGNDEDVATESIEYVNGEAEYNLEQTSYMPVVKDSLDDGNKEAVKEAVNEFVLRIMDDCETMGYSEERRAEEDWDADAADILENR</sequence>
<evidence type="ECO:0000256" key="1">
    <source>
        <dbReference type="SAM" id="Coils"/>
    </source>
</evidence>